<dbReference type="GO" id="GO:0005829">
    <property type="term" value="C:cytosol"/>
    <property type="evidence" value="ECO:0007669"/>
    <property type="project" value="TreeGrafter"/>
</dbReference>
<dbReference type="Gene3D" id="3.40.30.10">
    <property type="entry name" value="Glutaredoxin"/>
    <property type="match status" value="1"/>
</dbReference>
<dbReference type="Pfam" id="PF00085">
    <property type="entry name" value="Thioredoxin"/>
    <property type="match status" value="1"/>
</dbReference>
<keyword evidence="5" id="KW-0676">Redox-active center</keyword>
<dbReference type="InterPro" id="IPR036249">
    <property type="entry name" value="Thioredoxin-like_sf"/>
</dbReference>
<dbReference type="AlphaFoldDB" id="A0A0F5QA11"/>
<dbReference type="InterPro" id="IPR013766">
    <property type="entry name" value="Thioredoxin_domain"/>
</dbReference>
<dbReference type="Pfam" id="PF14559">
    <property type="entry name" value="TPR_19"/>
    <property type="match status" value="1"/>
</dbReference>
<gene>
    <name evidence="7" type="ORF">WH87_09095</name>
</gene>
<evidence type="ECO:0000313" key="7">
    <source>
        <dbReference type="EMBL" id="KKC37832.1"/>
    </source>
</evidence>
<evidence type="ECO:0000313" key="8">
    <source>
        <dbReference type="Proteomes" id="UP000033411"/>
    </source>
</evidence>
<dbReference type="EMBL" id="LANJ01000016">
    <property type="protein sequence ID" value="KKC37832.1"/>
    <property type="molecule type" value="Genomic_DNA"/>
</dbReference>
<evidence type="ECO:0000256" key="1">
    <source>
        <dbReference type="ARBA" id="ARBA00008987"/>
    </source>
</evidence>
<dbReference type="PROSITE" id="PS00194">
    <property type="entry name" value="THIOREDOXIN_1"/>
    <property type="match status" value="1"/>
</dbReference>
<name>A0A0F5QA11_9HYPH</name>
<dbReference type="Gene3D" id="1.25.40.10">
    <property type="entry name" value="Tetratricopeptide repeat domain"/>
    <property type="match status" value="2"/>
</dbReference>
<dbReference type="FunFam" id="3.40.30.10:FF:000001">
    <property type="entry name" value="Thioredoxin"/>
    <property type="match status" value="1"/>
</dbReference>
<dbReference type="RefSeq" id="WP_046139409.1">
    <property type="nucleotide sequence ID" value="NZ_LANJ01000016.1"/>
</dbReference>
<comment type="caution">
    <text evidence="7">The sequence shown here is derived from an EMBL/GenBank/DDBJ whole genome shotgun (WGS) entry which is preliminary data.</text>
</comment>
<dbReference type="InterPro" id="IPR011990">
    <property type="entry name" value="TPR-like_helical_dom_sf"/>
</dbReference>
<keyword evidence="2" id="KW-0813">Transport</keyword>
<dbReference type="SUPFAM" id="SSF52833">
    <property type="entry name" value="Thioredoxin-like"/>
    <property type="match status" value="1"/>
</dbReference>
<protein>
    <submittedName>
        <fullName evidence="7">Thioredoxin</fullName>
    </submittedName>
</protein>
<keyword evidence="4" id="KW-1015">Disulfide bond</keyword>
<evidence type="ECO:0000256" key="4">
    <source>
        <dbReference type="ARBA" id="ARBA00023157"/>
    </source>
</evidence>
<reference evidence="7 8" key="1">
    <citation type="submission" date="2015-03" db="EMBL/GenBank/DDBJ databases">
        <authorList>
            <person name="Lepp D."/>
            <person name="Hassan Y.I."/>
            <person name="Li X.-Z."/>
            <person name="Zhou T."/>
        </authorList>
    </citation>
    <scope>NUCLEOTIDE SEQUENCE [LARGE SCALE GENOMIC DNA]</scope>
    <source>
        <strain evidence="7 8">E84</strain>
    </source>
</reference>
<sequence length="316" mass="33549">MSTPFNGVTAAPQSTVPAGALVKDSTDQAFKVDVIDASLDTPILVDFWAPWCGPCRQLTPTLEKVIAEKAGKIRLIKINIDENPQIAGQLGIQSIPAVFAFSGGRPVDGFMGAMPEGEVRRFADKVIAGAPEPQPEEGSLESQIAEAVAAAEAALAAGDLGQAAQVFGMVLQHQPDHAASLIGLARVYLAAGEVPQAQATLDLLPEEERKGEAYTTLINSIRLLSEAADLSETAALESAVAANPDDHQARFDLALALNAEGKRVEAAEALVAIFKRDRTWNEDGARKKLLEFFEAWGPKEPATLKGRRMLSAALFS</sequence>
<evidence type="ECO:0000259" key="6">
    <source>
        <dbReference type="PROSITE" id="PS51352"/>
    </source>
</evidence>
<evidence type="ECO:0000256" key="5">
    <source>
        <dbReference type="ARBA" id="ARBA00023284"/>
    </source>
</evidence>
<dbReference type="OrthoDB" id="9790390at2"/>
<dbReference type="GO" id="GO:0045454">
    <property type="term" value="P:cell redox homeostasis"/>
    <property type="evidence" value="ECO:0007669"/>
    <property type="project" value="TreeGrafter"/>
</dbReference>
<dbReference type="SUPFAM" id="SSF48452">
    <property type="entry name" value="TPR-like"/>
    <property type="match status" value="1"/>
</dbReference>
<dbReference type="PANTHER" id="PTHR45663">
    <property type="entry name" value="GEO12009P1"/>
    <property type="match status" value="1"/>
</dbReference>
<proteinExistence type="inferred from homology"/>
<dbReference type="CDD" id="cd02956">
    <property type="entry name" value="ybbN"/>
    <property type="match status" value="1"/>
</dbReference>
<dbReference type="Proteomes" id="UP000033411">
    <property type="component" value="Unassembled WGS sequence"/>
</dbReference>
<dbReference type="PROSITE" id="PS51352">
    <property type="entry name" value="THIOREDOXIN_2"/>
    <property type="match status" value="1"/>
</dbReference>
<dbReference type="PRINTS" id="PR00421">
    <property type="entry name" value="THIOREDOXIN"/>
</dbReference>
<organism evidence="7 8">
    <name type="scientific">Devosia epidermidihirudinis</name>
    <dbReference type="NCBI Taxonomy" id="1293439"/>
    <lineage>
        <taxon>Bacteria</taxon>
        <taxon>Pseudomonadati</taxon>
        <taxon>Pseudomonadota</taxon>
        <taxon>Alphaproteobacteria</taxon>
        <taxon>Hyphomicrobiales</taxon>
        <taxon>Devosiaceae</taxon>
        <taxon>Devosia</taxon>
    </lineage>
</organism>
<dbReference type="Pfam" id="PF14561">
    <property type="entry name" value="TPR_20"/>
    <property type="match status" value="1"/>
</dbReference>
<feature type="domain" description="Thioredoxin" evidence="6">
    <location>
        <begin position="10"/>
        <end position="128"/>
    </location>
</feature>
<accession>A0A0F5QA11</accession>
<keyword evidence="3" id="KW-0249">Electron transport</keyword>
<keyword evidence="8" id="KW-1185">Reference proteome</keyword>
<evidence type="ECO:0000256" key="2">
    <source>
        <dbReference type="ARBA" id="ARBA00022448"/>
    </source>
</evidence>
<dbReference type="GO" id="GO:0015035">
    <property type="term" value="F:protein-disulfide reductase activity"/>
    <property type="evidence" value="ECO:0007669"/>
    <property type="project" value="UniProtKB-ARBA"/>
</dbReference>
<dbReference type="GO" id="GO:0006950">
    <property type="term" value="P:response to stress"/>
    <property type="evidence" value="ECO:0007669"/>
    <property type="project" value="UniProtKB-ARBA"/>
</dbReference>
<dbReference type="PATRIC" id="fig|1293439.3.peg.1397"/>
<dbReference type="PANTHER" id="PTHR45663:SF11">
    <property type="entry name" value="GEO12009P1"/>
    <property type="match status" value="1"/>
</dbReference>
<dbReference type="InterPro" id="IPR017937">
    <property type="entry name" value="Thioredoxin_CS"/>
</dbReference>
<evidence type="ECO:0000256" key="3">
    <source>
        <dbReference type="ARBA" id="ARBA00022982"/>
    </source>
</evidence>
<dbReference type="STRING" id="1293439.WH87_09095"/>
<comment type="similarity">
    <text evidence="1">Belongs to the thioredoxin family.</text>
</comment>